<dbReference type="AlphaFoldDB" id="B0EM48"/>
<dbReference type="Proteomes" id="UP000008076">
    <property type="component" value="Unassembled WGS sequence"/>
</dbReference>
<feature type="compositionally biased region" description="Basic and acidic residues" evidence="1">
    <location>
        <begin position="850"/>
        <end position="866"/>
    </location>
</feature>
<sequence>MSSPKKVSSRIAQLIGQYEQLEAKKQEDLEREQRVKSQLRSNPNRVIVKQSTLKVQRKKSSKSSSNSDEITTSKTPQKTFKAPKQKGKIALLTKQLTGELDTKQSSGFEVEQKQIEKNVTPIADESTKSSNDSKQSPPELSKDRVSESCPTLTSLENNLSASLSNEQEELQKPESPFSTDNKNDKMHSEEVLSKSEEKEISMQIESSKIEEEKSNSQTPSLTVSEGKDKNESIEISEVLKEPNSSNISGKEDKKDEEVSCEKCNTQEEKKEEIVITEESQKEDTKDKLETSGKEEVSEQPEQKLDENINQGIVTQPEEVKETSPTIKEDDSSSDEEKEVLNKEVILTINGEELTESPNHSQSPIEYSNNEINTNKSVENDSHEKISKSHSEEGHIVKDNVLIINDDVKQTNSSEFSESSHGEDYKDVIVCVGQNKKILSNSSLSNDQKEETIISINESNQENTVVNDIEFPIKNEKKVSSSTVKSSLCSSEERDKGVYINVDDQKGASPTIKDYSSSESIDEEMVGKVVLGVVNDIVEQIQNEPKEEVNQPLTNEEQPKQEEKKIKIVIKEVTSETPSSSEEESKGVMDKTATSLSEETKEENVINQAILEEPKQQIDEEIKQQIDEEIKQQVGEEPKQQIDKEIKQQMDEELIVTDIQNTELINKEKEIQRSDSLTLSSEDKKESKINNLSECTSDKGLLTYEQKEINEFFNKIDGEVQLIPVQKIKSKPGKRKQITKQGFAYRKTLSCETDQSLNKVRSQDSPSGEMIPPKKVPIGGVPLFGGFNPGKVALKKTSYPKEEKESSTQDSESNPPLRNVPEKTRPPGVPGGQPLFGGFNPGTFKLKKTAQKKENTPEKKSQEEVPEFMKLKLKKIEK</sequence>
<dbReference type="OrthoDB" id="10255185at2759"/>
<feature type="compositionally biased region" description="Basic and acidic residues" evidence="1">
    <location>
        <begin position="317"/>
        <end position="330"/>
    </location>
</feature>
<dbReference type="EMBL" id="DS549961">
    <property type="protein sequence ID" value="EDR24399.1"/>
    <property type="molecule type" value="Genomic_DNA"/>
</dbReference>
<feature type="region of interest" description="Disordered" evidence="1">
    <location>
        <begin position="498"/>
        <end position="519"/>
    </location>
</feature>
<feature type="region of interest" description="Disordered" evidence="1">
    <location>
        <begin position="541"/>
        <end position="603"/>
    </location>
</feature>
<gene>
    <name evidence="2" type="ORF">EDI_286190</name>
</gene>
<accession>B0EM48</accession>
<feature type="compositionally biased region" description="Basic and acidic residues" evidence="1">
    <location>
        <begin position="25"/>
        <end position="35"/>
    </location>
</feature>
<dbReference type="VEuPathDB" id="AmoebaDB:EDI_286190"/>
<reference evidence="3" key="1">
    <citation type="submission" date="2007-12" db="EMBL/GenBank/DDBJ databases">
        <title>Annotation of Entamoeba dispar SAW760.</title>
        <authorList>
            <person name="Lorenzi H."/>
            <person name="Inman J."/>
            <person name="Schobel S."/>
            <person name="Amedeo P."/>
            <person name="Caler E."/>
        </authorList>
    </citation>
    <scope>NUCLEOTIDE SEQUENCE [LARGE SCALE GENOMIC DNA]</scope>
    <source>
        <strain evidence="3">ATCC PRA-260 / SAW760</strain>
    </source>
</reference>
<protein>
    <submittedName>
        <fullName evidence="2">Synaptonemal complex protein, putative</fullName>
        <ecNumber evidence="2">3.4.21.72</ecNumber>
    </submittedName>
</protein>
<feature type="region of interest" description="Disordered" evidence="1">
    <location>
        <begin position="752"/>
        <end position="866"/>
    </location>
</feature>
<feature type="compositionally biased region" description="Basic and acidic residues" evidence="1">
    <location>
        <begin position="225"/>
        <end position="240"/>
    </location>
</feature>
<feature type="compositionally biased region" description="Basic and acidic residues" evidence="1">
    <location>
        <begin position="249"/>
        <end position="306"/>
    </location>
</feature>
<feature type="compositionally biased region" description="Basic and acidic residues" evidence="1">
    <location>
        <begin position="377"/>
        <end position="397"/>
    </location>
</feature>
<dbReference type="GO" id="GO:0016787">
    <property type="term" value="F:hydrolase activity"/>
    <property type="evidence" value="ECO:0007669"/>
    <property type="project" value="UniProtKB-KW"/>
</dbReference>
<feature type="region of interest" description="Disordered" evidence="1">
    <location>
        <begin position="25"/>
        <end position="397"/>
    </location>
</feature>
<keyword evidence="2" id="KW-0378">Hydrolase</keyword>
<feature type="compositionally biased region" description="Basic and acidic residues" evidence="1">
    <location>
        <begin position="556"/>
        <end position="573"/>
    </location>
</feature>
<feature type="compositionally biased region" description="Polar residues" evidence="1">
    <location>
        <begin position="752"/>
        <end position="765"/>
    </location>
</feature>
<dbReference type="EC" id="3.4.21.72" evidence="2"/>
<feature type="compositionally biased region" description="Polar residues" evidence="1">
    <location>
        <begin position="36"/>
        <end position="54"/>
    </location>
</feature>
<evidence type="ECO:0000256" key="1">
    <source>
        <dbReference type="SAM" id="MobiDB-lite"/>
    </source>
</evidence>
<dbReference type="OMA" id="HRVEMEM"/>
<keyword evidence="3" id="KW-1185">Reference proteome</keyword>
<dbReference type="GeneID" id="5884358"/>
<dbReference type="KEGG" id="edi:EDI_286190"/>
<name>B0EM48_ENTDS</name>
<evidence type="ECO:0000313" key="3">
    <source>
        <dbReference type="Proteomes" id="UP000008076"/>
    </source>
</evidence>
<feature type="compositionally biased region" description="Polar residues" evidence="1">
    <location>
        <begin position="68"/>
        <end position="78"/>
    </location>
</feature>
<feature type="compositionally biased region" description="Polar residues" evidence="1">
    <location>
        <begin position="355"/>
        <end position="376"/>
    </location>
</feature>
<feature type="compositionally biased region" description="Low complexity" evidence="1">
    <location>
        <begin position="154"/>
        <end position="165"/>
    </location>
</feature>
<feature type="compositionally biased region" description="Polar residues" evidence="1">
    <location>
        <begin position="128"/>
        <end position="138"/>
    </location>
</feature>
<organism evidence="3">
    <name type="scientific">Entamoeba dispar (strain ATCC PRA-260 / SAW760)</name>
    <dbReference type="NCBI Taxonomy" id="370354"/>
    <lineage>
        <taxon>Eukaryota</taxon>
        <taxon>Amoebozoa</taxon>
        <taxon>Evosea</taxon>
        <taxon>Archamoebae</taxon>
        <taxon>Mastigamoebida</taxon>
        <taxon>Entamoebidae</taxon>
        <taxon>Entamoeba</taxon>
    </lineage>
</organism>
<evidence type="ECO:0000313" key="2">
    <source>
        <dbReference type="EMBL" id="EDR24399.1"/>
    </source>
</evidence>
<proteinExistence type="predicted"/>
<dbReference type="eggNOG" id="ENOG502RSKG">
    <property type="taxonomic scope" value="Eukaryota"/>
</dbReference>
<dbReference type="RefSeq" id="XP_001739228.1">
    <property type="nucleotide sequence ID" value="XM_001739176.1"/>
</dbReference>
<feature type="compositionally biased region" description="Basic and acidic residues" evidence="1">
    <location>
        <begin position="181"/>
        <end position="200"/>
    </location>
</feature>